<protein>
    <submittedName>
        <fullName evidence="1">Uncharacterized protein</fullName>
    </submittedName>
</protein>
<keyword evidence="2" id="KW-1185">Reference proteome</keyword>
<evidence type="ECO:0000313" key="2">
    <source>
        <dbReference type="Proteomes" id="UP001305414"/>
    </source>
</evidence>
<dbReference type="Proteomes" id="UP001305414">
    <property type="component" value="Unassembled WGS sequence"/>
</dbReference>
<sequence>MRNNFKGPELIPLMTENQGKYDFRIPRLSRINAAIMDVHVVACRVTRNLRTSEAKVIDWAIQFESAIWRQVCVALAASGACPNPNHKKIKNANTPTRPT</sequence>
<comment type="caution">
    <text evidence="1">The sequence shown here is derived from an EMBL/GenBank/DDBJ whole genome shotgun (WGS) entry which is preliminary data.</text>
</comment>
<dbReference type="AlphaFoldDB" id="A0AAN7Z1G7"/>
<gene>
    <name evidence="1" type="ORF">RRF57_001283</name>
</gene>
<name>A0AAN7Z1G7_9PEZI</name>
<proteinExistence type="predicted"/>
<dbReference type="EMBL" id="JAWHQM010000002">
    <property type="protein sequence ID" value="KAK5625567.1"/>
    <property type="molecule type" value="Genomic_DNA"/>
</dbReference>
<accession>A0AAN7Z1G7</accession>
<evidence type="ECO:0000313" key="1">
    <source>
        <dbReference type="EMBL" id="KAK5625567.1"/>
    </source>
</evidence>
<reference evidence="1 2" key="1">
    <citation type="submission" date="2023-10" db="EMBL/GenBank/DDBJ databases">
        <title>Draft genome sequence of Xylaria bambusicola isolate GMP-LS, the root and basal stem rot pathogen of sugarcane in Indonesia.</title>
        <authorList>
            <person name="Selvaraj P."/>
            <person name="Muralishankar V."/>
            <person name="Muruganantham S."/>
            <person name="Sp S."/>
            <person name="Haryani S."/>
            <person name="Lau K.J.X."/>
            <person name="Naqvi N.I."/>
        </authorList>
    </citation>
    <scope>NUCLEOTIDE SEQUENCE [LARGE SCALE GENOMIC DNA]</scope>
    <source>
        <strain evidence="1">GMP-LS</strain>
    </source>
</reference>
<organism evidence="1 2">
    <name type="scientific">Xylaria bambusicola</name>
    <dbReference type="NCBI Taxonomy" id="326684"/>
    <lineage>
        <taxon>Eukaryota</taxon>
        <taxon>Fungi</taxon>
        <taxon>Dikarya</taxon>
        <taxon>Ascomycota</taxon>
        <taxon>Pezizomycotina</taxon>
        <taxon>Sordariomycetes</taxon>
        <taxon>Xylariomycetidae</taxon>
        <taxon>Xylariales</taxon>
        <taxon>Xylariaceae</taxon>
        <taxon>Xylaria</taxon>
    </lineage>
</organism>